<evidence type="ECO:0000313" key="2">
    <source>
        <dbReference type="Proteomes" id="UP000250079"/>
    </source>
</evidence>
<gene>
    <name evidence="1" type="ORF">IMCC3135_00370</name>
</gene>
<keyword evidence="2" id="KW-1185">Reference proteome</keyword>
<dbReference type="SUPFAM" id="SSF52833">
    <property type="entry name" value="Thioredoxin-like"/>
    <property type="match status" value="1"/>
</dbReference>
<sequence length="246" mass="26337">MMSQSDKRLGAMIGLWLGLAGTALFVMADYGSQPGQAGVAPTLWPSEASSGIVPTTGKPTVVLFAHPLCPCTRATLVELEGMTNRLYGQFDLHVLFYQPADVSAMPDIWAASDLRRIANSLPGTQSHTDVDGELAKYFGAYTSGQVLLYGTDAKLRFAGGITPSRGHAGSNRGSATLISSILGDTGVDPLAPVLNPVFGCGLHEERDDDRKLPTGLVSQHSQELQNPLNNQNRKYRQTPMILANRV</sequence>
<dbReference type="AlphaFoldDB" id="A0A2Z2NMU8"/>
<evidence type="ECO:0000313" key="1">
    <source>
        <dbReference type="EMBL" id="ASJ70200.1"/>
    </source>
</evidence>
<dbReference type="InterPro" id="IPR036249">
    <property type="entry name" value="Thioredoxin-like_sf"/>
</dbReference>
<protein>
    <recommendedName>
        <fullName evidence="3">Thioredoxin domain-containing protein</fullName>
    </recommendedName>
</protein>
<dbReference type="KEGG" id="gai:IMCC3135_00370"/>
<name>A0A2Z2NMU8_9GAMM</name>
<organism evidence="1 2">
    <name type="scientific">Granulosicoccus antarcticus IMCC3135</name>
    <dbReference type="NCBI Taxonomy" id="1192854"/>
    <lineage>
        <taxon>Bacteria</taxon>
        <taxon>Pseudomonadati</taxon>
        <taxon>Pseudomonadota</taxon>
        <taxon>Gammaproteobacteria</taxon>
        <taxon>Chromatiales</taxon>
        <taxon>Granulosicoccaceae</taxon>
        <taxon>Granulosicoccus</taxon>
    </lineage>
</organism>
<dbReference type="EMBL" id="CP018632">
    <property type="protein sequence ID" value="ASJ70200.1"/>
    <property type="molecule type" value="Genomic_DNA"/>
</dbReference>
<reference evidence="1 2" key="1">
    <citation type="submission" date="2016-12" db="EMBL/GenBank/DDBJ databases">
        <authorList>
            <person name="Song W.-J."/>
            <person name="Kurnit D.M."/>
        </authorList>
    </citation>
    <scope>NUCLEOTIDE SEQUENCE [LARGE SCALE GENOMIC DNA]</scope>
    <source>
        <strain evidence="1 2">IMCC3135</strain>
    </source>
</reference>
<proteinExistence type="predicted"/>
<dbReference type="OrthoDB" id="1495450at2"/>
<dbReference type="Gene3D" id="3.40.30.10">
    <property type="entry name" value="Glutaredoxin"/>
    <property type="match status" value="1"/>
</dbReference>
<dbReference type="RefSeq" id="WP_157735653.1">
    <property type="nucleotide sequence ID" value="NZ_CP018632.1"/>
</dbReference>
<dbReference type="Proteomes" id="UP000250079">
    <property type="component" value="Chromosome"/>
</dbReference>
<accession>A0A2Z2NMU8</accession>
<evidence type="ECO:0008006" key="3">
    <source>
        <dbReference type="Google" id="ProtNLM"/>
    </source>
</evidence>